<keyword evidence="2" id="KW-1185">Reference proteome</keyword>
<comment type="caution">
    <text evidence="1">The sequence shown here is derived from an EMBL/GenBank/DDBJ whole genome shotgun (WGS) entry which is preliminary data.</text>
</comment>
<dbReference type="EMBL" id="JABVED010000003">
    <property type="protein sequence ID" value="MBC6447136.1"/>
    <property type="molecule type" value="Genomic_DNA"/>
</dbReference>
<dbReference type="Proteomes" id="UP000734823">
    <property type="component" value="Unassembled WGS sequence"/>
</dbReference>
<gene>
    <name evidence="1" type="ORF">GPZ80_08120</name>
</gene>
<sequence length="104" mass="10850">MAGGFKTDAEQIRKHAANVAAIQARFGAVKSASGHIAQDDQAYGLLCGWISGVLEGKHAKQDELIAYVEENLALVVKALGDTATAYEAIEDSNASMITAAGGMR</sequence>
<evidence type="ECO:0000313" key="2">
    <source>
        <dbReference type="Proteomes" id="UP000734823"/>
    </source>
</evidence>
<accession>A0ABR7L366</accession>
<proteinExistence type="predicted"/>
<organism evidence="1 2">
    <name type="scientific">Actinokineospora xionganensis</name>
    <dbReference type="NCBI Taxonomy" id="2684470"/>
    <lineage>
        <taxon>Bacteria</taxon>
        <taxon>Bacillati</taxon>
        <taxon>Actinomycetota</taxon>
        <taxon>Actinomycetes</taxon>
        <taxon>Pseudonocardiales</taxon>
        <taxon>Pseudonocardiaceae</taxon>
        <taxon>Actinokineospora</taxon>
    </lineage>
</organism>
<name>A0ABR7L366_9PSEU</name>
<evidence type="ECO:0008006" key="3">
    <source>
        <dbReference type="Google" id="ProtNLM"/>
    </source>
</evidence>
<dbReference type="RefSeq" id="WP_187219596.1">
    <property type="nucleotide sequence ID" value="NZ_JABVED010000003.1"/>
</dbReference>
<protein>
    <recommendedName>
        <fullName evidence="3">Excreted virulence factor EspC (Type VII ESX diderm)</fullName>
    </recommendedName>
</protein>
<reference evidence="1 2" key="1">
    <citation type="submission" date="2020-06" db="EMBL/GenBank/DDBJ databases">
        <title>Actinokineospora xiongansis sp. nov., isolated from soil of Baiyangdian.</title>
        <authorList>
            <person name="Zhang X."/>
        </authorList>
    </citation>
    <scope>NUCLEOTIDE SEQUENCE [LARGE SCALE GENOMIC DNA]</scope>
    <source>
        <strain evidence="1 2">HBU206404</strain>
    </source>
</reference>
<evidence type="ECO:0000313" key="1">
    <source>
        <dbReference type="EMBL" id="MBC6447136.1"/>
    </source>
</evidence>